<protein>
    <recommendedName>
        <fullName evidence="1">Reverse transcriptase domain-containing protein</fullName>
    </recommendedName>
</protein>
<reference evidence="2" key="1">
    <citation type="journal article" date="2022" name="Plant J.">
        <title>Strategies of tolerance reflected in two North American maple genomes.</title>
        <authorList>
            <person name="McEvoy S.L."/>
            <person name="Sezen U.U."/>
            <person name="Trouern-Trend A."/>
            <person name="McMahon S.M."/>
            <person name="Schaberg P.G."/>
            <person name="Yang J."/>
            <person name="Wegrzyn J.L."/>
            <person name="Swenson N.G."/>
        </authorList>
    </citation>
    <scope>NUCLEOTIDE SEQUENCE</scope>
    <source>
        <strain evidence="2">NS2018</strain>
    </source>
</reference>
<evidence type="ECO:0000259" key="1">
    <source>
        <dbReference type="PROSITE" id="PS50878"/>
    </source>
</evidence>
<dbReference type="Pfam" id="PF00078">
    <property type="entry name" value="RVT_1"/>
    <property type="match status" value="1"/>
</dbReference>
<reference evidence="2" key="2">
    <citation type="submission" date="2023-06" db="EMBL/GenBank/DDBJ databases">
        <authorList>
            <person name="Swenson N.G."/>
            <person name="Wegrzyn J.L."/>
            <person name="Mcevoy S.L."/>
        </authorList>
    </citation>
    <scope>NUCLEOTIDE SEQUENCE</scope>
    <source>
        <strain evidence="2">NS2018</strain>
        <tissue evidence="2">Leaf</tissue>
    </source>
</reference>
<dbReference type="CDD" id="cd01650">
    <property type="entry name" value="RT_nLTR_like"/>
    <property type="match status" value="1"/>
</dbReference>
<dbReference type="AlphaFoldDB" id="A0AA39VW86"/>
<feature type="domain" description="Reverse transcriptase" evidence="1">
    <location>
        <begin position="1"/>
        <end position="105"/>
    </location>
</feature>
<evidence type="ECO:0000313" key="2">
    <source>
        <dbReference type="EMBL" id="KAK0592826.1"/>
    </source>
</evidence>
<dbReference type="PANTHER" id="PTHR46890">
    <property type="entry name" value="NON-LTR RETROLELEMENT REVERSE TRANSCRIPTASE-LIKE PROTEIN-RELATED"/>
    <property type="match status" value="1"/>
</dbReference>
<accession>A0AA39VW86</accession>
<dbReference type="EMBL" id="JAUESC010000380">
    <property type="protein sequence ID" value="KAK0592826.1"/>
    <property type="molecule type" value="Genomic_DNA"/>
</dbReference>
<dbReference type="SUPFAM" id="SSF56672">
    <property type="entry name" value="DNA/RNA polymerases"/>
    <property type="match status" value="1"/>
</dbReference>
<comment type="caution">
    <text evidence="2">The sequence shown here is derived from an EMBL/GenBank/DDBJ whole genome shotgun (WGS) entry which is preliminary data.</text>
</comment>
<dbReference type="InterPro" id="IPR000477">
    <property type="entry name" value="RT_dom"/>
</dbReference>
<dbReference type="InterPro" id="IPR052343">
    <property type="entry name" value="Retrotransposon-Effector_Assoc"/>
</dbReference>
<gene>
    <name evidence="2" type="ORF">LWI29_026094</name>
</gene>
<sequence length="105" mass="12122">MEFNNTNVVLILKVQKPVSLKDFRPISLCSVIYKIITKAMANRIKQVLPNLISTQQSAFVPGRQIFDNVITAFEMLHMISHRKKGKRGLMAFKLDISKAYDRVEW</sequence>
<evidence type="ECO:0000313" key="3">
    <source>
        <dbReference type="Proteomes" id="UP001168877"/>
    </source>
</evidence>
<dbReference type="InterPro" id="IPR043502">
    <property type="entry name" value="DNA/RNA_pol_sf"/>
</dbReference>
<keyword evidence="3" id="KW-1185">Reference proteome</keyword>
<dbReference type="PROSITE" id="PS50878">
    <property type="entry name" value="RT_POL"/>
    <property type="match status" value="1"/>
</dbReference>
<name>A0AA39VW86_ACESA</name>
<dbReference type="PANTHER" id="PTHR46890:SF48">
    <property type="entry name" value="RNA-DIRECTED DNA POLYMERASE"/>
    <property type="match status" value="1"/>
</dbReference>
<dbReference type="Proteomes" id="UP001168877">
    <property type="component" value="Unassembled WGS sequence"/>
</dbReference>
<organism evidence="2 3">
    <name type="scientific">Acer saccharum</name>
    <name type="common">Sugar maple</name>
    <dbReference type="NCBI Taxonomy" id="4024"/>
    <lineage>
        <taxon>Eukaryota</taxon>
        <taxon>Viridiplantae</taxon>
        <taxon>Streptophyta</taxon>
        <taxon>Embryophyta</taxon>
        <taxon>Tracheophyta</taxon>
        <taxon>Spermatophyta</taxon>
        <taxon>Magnoliopsida</taxon>
        <taxon>eudicotyledons</taxon>
        <taxon>Gunneridae</taxon>
        <taxon>Pentapetalae</taxon>
        <taxon>rosids</taxon>
        <taxon>malvids</taxon>
        <taxon>Sapindales</taxon>
        <taxon>Sapindaceae</taxon>
        <taxon>Hippocastanoideae</taxon>
        <taxon>Acereae</taxon>
        <taxon>Acer</taxon>
    </lineage>
</organism>
<proteinExistence type="predicted"/>